<dbReference type="Proteomes" id="UP000193588">
    <property type="component" value="Unassembled WGS sequence"/>
</dbReference>
<dbReference type="EMBL" id="NDXJ01000004">
    <property type="protein sequence ID" value="OSP90033.1"/>
    <property type="molecule type" value="Genomic_DNA"/>
</dbReference>
<gene>
    <name evidence="1" type="ORF">B9D04_02820</name>
</gene>
<comment type="caution">
    <text evidence="1">The sequence shown here is derived from an EMBL/GenBank/DDBJ whole genome shotgun (WGS) entry which is preliminary data.</text>
</comment>
<evidence type="ECO:0000313" key="2">
    <source>
        <dbReference type="Proteomes" id="UP000193588"/>
    </source>
</evidence>
<reference evidence="1 2" key="1">
    <citation type="submission" date="2017-04" db="EMBL/GenBank/DDBJ databases">
        <title>The genome sequence of Weissella cibaria isolated from wild Drosophila.</title>
        <authorList>
            <person name="Ricks N.J."/>
            <person name="Carroll C."/>
            <person name="Walters A."/>
            <person name="Newell P.D."/>
            <person name="Chaston J.M."/>
        </authorList>
    </citation>
    <scope>NUCLEOTIDE SEQUENCE [LARGE SCALE GENOMIC DNA]</scope>
    <source>
        <strain evidence="1 2">DmW_103</strain>
    </source>
</reference>
<accession>A0A1X4JMZ3</accession>
<proteinExistence type="predicted"/>
<name>A0A1X4JMZ3_9LACO</name>
<evidence type="ECO:0000313" key="1">
    <source>
        <dbReference type="EMBL" id="OSP90033.1"/>
    </source>
</evidence>
<protein>
    <submittedName>
        <fullName evidence="1">Uncharacterized protein</fullName>
    </submittedName>
</protein>
<organism evidence="1 2">
    <name type="scientific">Weissella cibaria</name>
    <dbReference type="NCBI Taxonomy" id="137591"/>
    <lineage>
        <taxon>Bacteria</taxon>
        <taxon>Bacillati</taxon>
        <taxon>Bacillota</taxon>
        <taxon>Bacilli</taxon>
        <taxon>Lactobacillales</taxon>
        <taxon>Lactobacillaceae</taxon>
        <taxon>Weissella</taxon>
    </lineage>
</organism>
<sequence>MAQFFQKRHARNCLQNECLYKGIFKQLKGLQHLVSSVILLFVLLVSRVFAVTRRAELVNEKYHSATFLDLLLNDTPGNVDYTLYRKLKGDS</sequence>
<dbReference type="AlphaFoldDB" id="A0A1X4JMZ3"/>